<comment type="similarity">
    <text evidence="2">Belongs to the Rht family.</text>
</comment>
<feature type="transmembrane region" description="Helical" evidence="7">
    <location>
        <begin position="194"/>
        <end position="214"/>
    </location>
</feature>
<dbReference type="AlphaFoldDB" id="A0A1B2LYH2"/>
<evidence type="ECO:0000256" key="3">
    <source>
        <dbReference type="ARBA" id="ARBA00022475"/>
    </source>
</evidence>
<evidence type="ECO:0000313" key="8">
    <source>
        <dbReference type="EMBL" id="AOA57998.1"/>
    </source>
</evidence>
<organism evidence="8 9">
    <name type="scientific">Acinetobacter larvae</name>
    <dbReference type="NCBI Taxonomy" id="1789224"/>
    <lineage>
        <taxon>Bacteria</taxon>
        <taxon>Pseudomonadati</taxon>
        <taxon>Pseudomonadota</taxon>
        <taxon>Gammaproteobacteria</taxon>
        <taxon>Moraxellales</taxon>
        <taxon>Moraxellaceae</taxon>
        <taxon>Acinetobacter</taxon>
    </lineage>
</organism>
<evidence type="ECO:0000256" key="4">
    <source>
        <dbReference type="ARBA" id="ARBA00022692"/>
    </source>
</evidence>
<dbReference type="GO" id="GO:0015820">
    <property type="term" value="P:L-leucine transport"/>
    <property type="evidence" value="ECO:0007669"/>
    <property type="project" value="TreeGrafter"/>
</dbReference>
<feature type="transmembrane region" description="Helical" evidence="7">
    <location>
        <begin position="53"/>
        <end position="72"/>
    </location>
</feature>
<dbReference type="Proteomes" id="UP000093391">
    <property type="component" value="Chromosome"/>
</dbReference>
<keyword evidence="9" id="KW-1185">Reference proteome</keyword>
<keyword evidence="6 7" id="KW-0472">Membrane</keyword>
<dbReference type="PANTHER" id="PTHR30086">
    <property type="entry name" value="ARGININE EXPORTER PROTEIN ARGO"/>
    <property type="match status" value="1"/>
</dbReference>
<keyword evidence="3" id="KW-1003">Cell membrane</keyword>
<evidence type="ECO:0000313" key="9">
    <source>
        <dbReference type="Proteomes" id="UP000093391"/>
    </source>
</evidence>
<feature type="transmembrane region" description="Helical" evidence="7">
    <location>
        <begin position="159"/>
        <end position="182"/>
    </location>
</feature>
<sequence>MFGISDLLSFIIGTIFIVILPGPNSLYVMSIASKHGVKTGYRGAMGVFCGDSILMLCTVLGAASLLMAFPWLFTAVKIVGAGYLTYIGIRLLIAAYQNLRQRQTQPTTTHSNTPVVQRNLHPFRSALTISLLNPKAILFFLSFFIQFVDPQYPHPALSFAILAIILQCISMTYLSLLIFTGIKLQHYFSRHRKLSGSMVACVGLMFCGFSYKLATASLI</sequence>
<dbReference type="NCBIfam" id="NF008201">
    <property type="entry name" value="PRK10958.1"/>
    <property type="match status" value="1"/>
</dbReference>
<accession>A0A1B2LYH2</accession>
<evidence type="ECO:0000256" key="2">
    <source>
        <dbReference type="ARBA" id="ARBA00007928"/>
    </source>
</evidence>
<dbReference type="Pfam" id="PF01810">
    <property type="entry name" value="LysE"/>
    <property type="match status" value="1"/>
</dbReference>
<evidence type="ECO:0000256" key="7">
    <source>
        <dbReference type="SAM" id="Phobius"/>
    </source>
</evidence>
<keyword evidence="5 7" id="KW-1133">Transmembrane helix</keyword>
<dbReference type="EMBL" id="CP016895">
    <property type="protein sequence ID" value="AOA57998.1"/>
    <property type="molecule type" value="Genomic_DNA"/>
</dbReference>
<dbReference type="OrthoDB" id="9784202at2"/>
<feature type="transmembrane region" description="Helical" evidence="7">
    <location>
        <begin position="126"/>
        <end position="147"/>
    </location>
</feature>
<proteinExistence type="inferred from homology"/>
<dbReference type="GO" id="GO:0015190">
    <property type="term" value="F:L-leucine transmembrane transporter activity"/>
    <property type="evidence" value="ECO:0007669"/>
    <property type="project" value="TreeGrafter"/>
</dbReference>
<dbReference type="RefSeq" id="WP_067553688.1">
    <property type="nucleotide sequence ID" value="NZ_CP016895.1"/>
</dbReference>
<evidence type="ECO:0000256" key="5">
    <source>
        <dbReference type="ARBA" id="ARBA00022989"/>
    </source>
</evidence>
<dbReference type="KEGG" id="ala:BFG52_06295"/>
<dbReference type="PIRSF" id="PIRSF006324">
    <property type="entry name" value="LeuE"/>
    <property type="match status" value="1"/>
</dbReference>
<keyword evidence="4 7" id="KW-0812">Transmembrane</keyword>
<feature type="transmembrane region" description="Helical" evidence="7">
    <location>
        <begin position="78"/>
        <end position="96"/>
    </location>
</feature>
<dbReference type="STRING" id="1789224.BFG52_06295"/>
<comment type="subcellular location">
    <subcellularLocation>
        <location evidence="1">Cell membrane</location>
        <topology evidence="1">Multi-pass membrane protein</topology>
    </subcellularLocation>
</comment>
<evidence type="ECO:0000256" key="6">
    <source>
        <dbReference type="ARBA" id="ARBA00023136"/>
    </source>
</evidence>
<dbReference type="GO" id="GO:0005886">
    <property type="term" value="C:plasma membrane"/>
    <property type="evidence" value="ECO:0007669"/>
    <property type="project" value="UniProtKB-SubCell"/>
</dbReference>
<reference evidence="8 9" key="1">
    <citation type="submission" date="2016-08" db="EMBL/GenBank/DDBJ databases">
        <authorList>
            <person name="Seilhamer J.J."/>
        </authorList>
    </citation>
    <scope>NUCLEOTIDE SEQUENCE [LARGE SCALE GENOMIC DNA]</scope>
    <source>
        <strain evidence="8 9">BRTC-1</strain>
    </source>
</reference>
<feature type="transmembrane region" description="Helical" evidence="7">
    <location>
        <begin position="7"/>
        <end position="32"/>
    </location>
</feature>
<protein>
    <submittedName>
        <fullName evidence="8">Leucine efflux protein LeuE</fullName>
    </submittedName>
</protein>
<dbReference type="InterPro" id="IPR001123">
    <property type="entry name" value="LeuE-type"/>
</dbReference>
<name>A0A1B2LYH2_9GAMM</name>
<gene>
    <name evidence="8" type="ORF">BFG52_06295</name>
</gene>
<evidence type="ECO:0000256" key="1">
    <source>
        <dbReference type="ARBA" id="ARBA00004651"/>
    </source>
</evidence>
<dbReference type="PANTHER" id="PTHR30086:SF15">
    <property type="entry name" value="LEUCINE EFFLUX PROTEIN"/>
    <property type="match status" value="1"/>
</dbReference>